<feature type="chain" id="PRO_5004063914" evidence="2">
    <location>
        <begin position="37"/>
        <end position="190"/>
    </location>
</feature>
<evidence type="ECO:0000313" key="3">
    <source>
        <dbReference type="EMBL" id="CCO33691.1"/>
    </source>
</evidence>
<accession>M5C2P9</accession>
<name>M5C2P9_THACB</name>
<dbReference type="Proteomes" id="UP000012065">
    <property type="component" value="Unassembled WGS sequence"/>
</dbReference>
<organism evidence="3 4">
    <name type="scientific">Thanatephorus cucumeris (strain AG1-IB / isolate 7/3/14)</name>
    <name type="common">Lettuce bottom rot fungus</name>
    <name type="synonym">Rhizoctonia solani</name>
    <dbReference type="NCBI Taxonomy" id="1108050"/>
    <lineage>
        <taxon>Eukaryota</taxon>
        <taxon>Fungi</taxon>
        <taxon>Dikarya</taxon>
        <taxon>Basidiomycota</taxon>
        <taxon>Agaricomycotina</taxon>
        <taxon>Agaricomycetes</taxon>
        <taxon>Cantharellales</taxon>
        <taxon>Ceratobasidiaceae</taxon>
        <taxon>Rhizoctonia</taxon>
        <taxon>Rhizoctonia solani AG-1</taxon>
    </lineage>
</organism>
<evidence type="ECO:0000256" key="2">
    <source>
        <dbReference type="SAM" id="SignalP"/>
    </source>
</evidence>
<feature type="region of interest" description="Disordered" evidence="1">
    <location>
        <begin position="64"/>
        <end position="108"/>
    </location>
</feature>
<proteinExistence type="predicted"/>
<keyword evidence="2" id="KW-0732">Signal</keyword>
<evidence type="ECO:0000256" key="1">
    <source>
        <dbReference type="SAM" id="MobiDB-lite"/>
    </source>
</evidence>
<dbReference type="HOGENOM" id="CLU_1428897_0_0_1"/>
<comment type="caution">
    <text evidence="3">The sequence shown here is derived from an EMBL/GenBank/DDBJ whole genome shotgun (WGS) entry which is preliminary data.</text>
</comment>
<sequence length="190" mass="21069">MKDWAGQLDMAKVAWTLGHALATCLTLEVAINSAEAGIHETSGLDLASALLQHFGKLDLAYRSEPRHREQQNTQIKSKEKSKKRATDGDGLFFETGGQQHAKRTNNPGNTSFFFVGKREKKEQVFATADDQQLEYAGFSDGAARYGDAATTFEGDDRVKSWNQTRFRAGQLDANFQFFRAGLAYIPSQSP</sequence>
<gene>
    <name evidence="3" type="ORF">BN14_07776</name>
</gene>
<dbReference type="AlphaFoldDB" id="M5C2P9"/>
<protein>
    <submittedName>
        <fullName evidence="3">Uncharacterized protein</fullName>
    </submittedName>
</protein>
<feature type="signal peptide" evidence="2">
    <location>
        <begin position="1"/>
        <end position="36"/>
    </location>
</feature>
<dbReference type="EMBL" id="CAOJ01011918">
    <property type="protein sequence ID" value="CCO33691.1"/>
    <property type="molecule type" value="Genomic_DNA"/>
</dbReference>
<evidence type="ECO:0000313" key="4">
    <source>
        <dbReference type="Proteomes" id="UP000012065"/>
    </source>
</evidence>
<reference evidence="3 4" key="1">
    <citation type="journal article" date="2013" name="J. Biotechnol.">
        <title>Establishment and interpretation of the genome sequence of the phytopathogenic fungus Rhizoctonia solani AG1-IB isolate 7/3/14.</title>
        <authorList>
            <person name="Wibberg D.W."/>
            <person name="Jelonek L.J."/>
            <person name="Rupp O.R."/>
            <person name="Hennig M.H."/>
            <person name="Eikmeyer F.E."/>
            <person name="Goesmann A.G."/>
            <person name="Hartmann A.H."/>
            <person name="Borriss R.B."/>
            <person name="Grosch R.G."/>
            <person name="Puehler A.P."/>
            <person name="Schlueter A.S."/>
        </authorList>
    </citation>
    <scope>NUCLEOTIDE SEQUENCE [LARGE SCALE GENOMIC DNA]</scope>
    <source>
        <strain evidence="4">AG1-IB / isolate 7/3/14</strain>
    </source>
</reference>